<dbReference type="PANTHER" id="PTHR36449">
    <property type="entry name" value="ACETYLTRANSFERASE-RELATED"/>
    <property type="match status" value="1"/>
</dbReference>
<keyword evidence="2" id="KW-0012">Acyltransferase</keyword>
<dbReference type="PANTHER" id="PTHR36449:SF1">
    <property type="entry name" value="ACETYLTRANSFERASE"/>
    <property type="match status" value="1"/>
</dbReference>
<accession>A0A9Q3V9D6</accession>
<comment type="caution">
    <text evidence="3">The sequence shown here is derived from an EMBL/GenBank/DDBJ whole genome shotgun (WGS) entry which is preliminary data.</text>
</comment>
<dbReference type="AlphaFoldDB" id="A0A9Q3V9D6"/>
<dbReference type="GO" id="GO:0016746">
    <property type="term" value="F:acyltransferase activity"/>
    <property type="evidence" value="ECO:0007669"/>
    <property type="project" value="UniProtKB-KW"/>
</dbReference>
<gene>
    <name evidence="3" type="ORF">G8S53_05805</name>
</gene>
<evidence type="ECO:0000313" key="3">
    <source>
        <dbReference type="EMBL" id="MCD3194804.1"/>
    </source>
</evidence>
<reference evidence="3" key="1">
    <citation type="submission" date="2020-02" db="EMBL/GenBank/DDBJ databases">
        <authorList>
            <person name="Fillo S."/>
            <person name="Giordani F."/>
            <person name="Tonon E."/>
            <person name="Drigo I."/>
            <person name="Anselmo A."/>
            <person name="Fortunato A."/>
            <person name="Bano L."/>
            <person name="Lista F."/>
        </authorList>
    </citation>
    <scope>NUCLEOTIDE SEQUENCE</scope>
    <source>
        <strain evidence="3">IZSVe-TV_9877_3_12</strain>
    </source>
</reference>
<dbReference type="Gene3D" id="3.40.630.30">
    <property type="match status" value="1"/>
</dbReference>
<protein>
    <submittedName>
        <fullName evidence="3">Acetyltransferase</fullName>
    </submittedName>
</protein>
<dbReference type="EMBL" id="JAAMYB010000004">
    <property type="protein sequence ID" value="MCD3194804.1"/>
    <property type="molecule type" value="Genomic_DNA"/>
</dbReference>
<sequence length="202" mass="23374">MFSLRDLLDQYNKEQVSILISQFESSKNPDVSRFLKEKSIRFEQSDKSRTYLLVPEENILNENGSINILGYFTLAQKHMQLPQEISKSKRKKYDGINNKATDINCYLIGQLGKNDKYKKVINGKEVLEQAINIIQKCSEYVGGRTILVECENKEPLKKFYTNNNFEYLSTDEVTGLLQYILPLNKTKFVKSDEISNHLQIGC</sequence>
<evidence type="ECO:0000256" key="2">
    <source>
        <dbReference type="ARBA" id="ARBA00023315"/>
    </source>
</evidence>
<evidence type="ECO:0000256" key="1">
    <source>
        <dbReference type="ARBA" id="ARBA00022679"/>
    </source>
</evidence>
<dbReference type="Proteomes" id="UP000813637">
    <property type="component" value="Unassembled WGS sequence"/>
</dbReference>
<evidence type="ECO:0000313" key="4">
    <source>
        <dbReference type="Proteomes" id="UP000813637"/>
    </source>
</evidence>
<reference evidence="3" key="2">
    <citation type="journal article" date="2021" name="Microorganisms">
        <title>Extensive Genome Exploration of Clostridium botulinum Group III Field Strains.</title>
        <authorList>
            <person name="Fillo S."/>
            <person name="Giordani F."/>
            <person name="Tonon E."/>
            <person name="Drigo I."/>
            <person name="Anselmo A."/>
            <person name="Fortunato A."/>
            <person name="Lista F."/>
            <person name="Bano L."/>
        </authorList>
    </citation>
    <scope>NUCLEOTIDE SEQUENCE</scope>
    <source>
        <strain evidence="3">IZSVe-TV_9877_3_12</strain>
    </source>
</reference>
<organism evidence="3 4">
    <name type="scientific">Clostridium botulinum C</name>
    <dbReference type="NCBI Taxonomy" id="36828"/>
    <lineage>
        <taxon>Bacteria</taxon>
        <taxon>Bacillati</taxon>
        <taxon>Bacillota</taxon>
        <taxon>Clostridia</taxon>
        <taxon>Eubacteriales</taxon>
        <taxon>Clostridiaceae</taxon>
        <taxon>Clostridium</taxon>
    </lineage>
</organism>
<name>A0A9Q3V9D6_CLOBO</name>
<proteinExistence type="predicted"/>
<keyword evidence="1" id="KW-0808">Transferase</keyword>